<organism evidence="2 3">
    <name type="scientific">Ficus carica</name>
    <name type="common">Common fig</name>
    <dbReference type="NCBI Taxonomy" id="3494"/>
    <lineage>
        <taxon>Eukaryota</taxon>
        <taxon>Viridiplantae</taxon>
        <taxon>Streptophyta</taxon>
        <taxon>Embryophyta</taxon>
        <taxon>Tracheophyta</taxon>
        <taxon>Spermatophyta</taxon>
        <taxon>Magnoliopsida</taxon>
        <taxon>eudicotyledons</taxon>
        <taxon>Gunneridae</taxon>
        <taxon>Pentapetalae</taxon>
        <taxon>rosids</taxon>
        <taxon>fabids</taxon>
        <taxon>Rosales</taxon>
        <taxon>Moraceae</taxon>
        <taxon>Ficeae</taxon>
        <taxon>Ficus</taxon>
    </lineage>
</organism>
<name>A0AA88AY87_FICCA</name>
<evidence type="ECO:0000256" key="1">
    <source>
        <dbReference type="SAM" id="MobiDB-lite"/>
    </source>
</evidence>
<feature type="region of interest" description="Disordered" evidence="1">
    <location>
        <begin position="21"/>
        <end position="52"/>
    </location>
</feature>
<dbReference type="Proteomes" id="UP001187192">
    <property type="component" value="Unassembled WGS sequence"/>
</dbReference>
<protein>
    <submittedName>
        <fullName evidence="2">Uncharacterized protein</fullName>
    </submittedName>
</protein>
<feature type="compositionally biased region" description="Polar residues" evidence="1">
    <location>
        <begin position="33"/>
        <end position="46"/>
    </location>
</feature>
<evidence type="ECO:0000313" key="3">
    <source>
        <dbReference type="Proteomes" id="UP001187192"/>
    </source>
</evidence>
<proteinExistence type="predicted"/>
<gene>
    <name evidence="2" type="ORF">TIFTF001_024689</name>
</gene>
<evidence type="ECO:0000313" key="2">
    <source>
        <dbReference type="EMBL" id="GMN55576.1"/>
    </source>
</evidence>
<sequence length="119" mass="13278">MATDVSRAAGKTEISDPCWQLEREKRASLDEPTASQPRDGVSTSFQRESRDSRLSSYLGCDVIVNHGLVSYHKRSDMSLSIVDLTVMGSIPCNIRQARATNDDQKRRLSSCERTVHGSY</sequence>
<accession>A0AA88AY87</accession>
<reference evidence="2" key="1">
    <citation type="submission" date="2023-07" db="EMBL/GenBank/DDBJ databases">
        <title>draft genome sequence of fig (Ficus carica).</title>
        <authorList>
            <person name="Takahashi T."/>
            <person name="Nishimura K."/>
        </authorList>
    </citation>
    <scope>NUCLEOTIDE SEQUENCE</scope>
</reference>
<dbReference type="EMBL" id="BTGU01000058">
    <property type="protein sequence ID" value="GMN55576.1"/>
    <property type="molecule type" value="Genomic_DNA"/>
</dbReference>
<comment type="caution">
    <text evidence="2">The sequence shown here is derived from an EMBL/GenBank/DDBJ whole genome shotgun (WGS) entry which is preliminary data.</text>
</comment>
<keyword evidence="3" id="KW-1185">Reference proteome</keyword>
<dbReference type="AlphaFoldDB" id="A0AA88AY87"/>